<protein>
    <submittedName>
        <fullName evidence="1">Uncharacterized protein</fullName>
    </submittedName>
</protein>
<organism evidence="1 2">
    <name type="scientific">Anaerofustis stercorihominis DSM 17244</name>
    <dbReference type="NCBI Taxonomy" id="445971"/>
    <lineage>
        <taxon>Bacteria</taxon>
        <taxon>Bacillati</taxon>
        <taxon>Bacillota</taxon>
        <taxon>Clostridia</taxon>
        <taxon>Eubacteriales</taxon>
        <taxon>Eubacteriaceae</taxon>
        <taxon>Anaerofustis</taxon>
    </lineage>
</organism>
<comment type="caution">
    <text evidence="1">The sequence shown here is derived from an EMBL/GenBank/DDBJ whole genome shotgun (WGS) entry which is preliminary data.</text>
</comment>
<gene>
    <name evidence="1" type="ORF">ANASTE_01063</name>
</gene>
<dbReference type="Proteomes" id="UP000005178">
    <property type="component" value="Unassembled WGS sequence"/>
</dbReference>
<name>B1CAR7_9FIRM</name>
<sequence>MISAYFFTNDKNYCALKLSSLALDRKNFSSMLLSESYFCSLS</sequence>
<evidence type="ECO:0000313" key="2">
    <source>
        <dbReference type="Proteomes" id="UP000005178"/>
    </source>
</evidence>
<accession>B1CAR7</accession>
<dbReference type="HOGENOM" id="CLU_3246424_0_0_9"/>
<dbReference type="EMBL" id="ABIL02000006">
    <property type="protein sequence ID" value="EDS71364.1"/>
    <property type="molecule type" value="Genomic_DNA"/>
</dbReference>
<evidence type="ECO:0000313" key="1">
    <source>
        <dbReference type="EMBL" id="EDS71364.1"/>
    </source>
</evidence>
<keyword evidence="2" id="KW-1185">Reference proteome</keyword>
<reference evidence="1" key="1">
    <citation type="submission" date="2008-01" db="EMBL/GenBank/DDBJ databases">
        <authorList>
            <person name="Fulton L."/>
            <person name="Clifton S."/>
            <person name="Fulton B."/>
            <person name="Xu J."/>
            <person name="Minx P."/>
            <person name="Pepin K.H."/>
            <person name="Johnson M."/>
            <person name="Thiruvilangam P."/>
            <person name="Bhonagiri V."/>
            <person name="Nash W.E."/>
            <person name="Mardis E.R."/>
            <person name="Wilson R.K."/>
        </authorList>
    </citation>
    <scope>NUCLEOTIDE SEQUENCE [LARGE SCALE GENOMIC DNA]</scope>
    <source>
        <strain evidence="1">DSM 17244</strain>
    </source>
</reference>
<dbReference type="AlphaFoldDB" id="B1CAR7"/>
<proteinExistence type="predicted"/>
<reference evidence="1" key="2">
    <citation type="submission" date="2013-08" db="EMBL/GenBank/DDBJ databases">
        <title>Draft genome sequence of Anaerofustis stercorihominis (DSM 17244).</title>
        <authorList>
            <person name="Sudarsanam P."/>
            <person name="Ley R."/>
            <person name="Guruge J."/>
            <person name="Turnbaugh P.J."/>
            <person name="Mahowald M."/>
            <person name="Liep D."/>
            <person name="Gordon J."/>
        </authorList>
    </citation>
    <scope>NUCLEOTIDE SEQUENCE</scope>
    <source>
        <strain evidence="1">DSM 17244</strain>
    </source>
</reference>